<dbReference type="Proteomes" id="UP000286931">
    <property type="component" value="Unassembled WGS sequence"/>
</dbReference>
<feature type="transmembrane region" description="Helical" evidence="1">
    <location>
        <begin position="15"/>
        <end position="34"/>
    </location>
</feature>
<evidence type="ECO:0000313" key="4">
    <source>
        <dbReference type="Proteomes" id="UP000286931"/>
    </source>
</evidence>
<feature type="transmembrane region" description="Helical" evidence="1">
    <location>
        <begin position="55"/>
        <end position="76"/>
    </location>
</feature>
<sequence length="167" mass="18718">MDTLEYRITPRRQEWIAGAAAAGVGLAAALWVTLDAGWAHFLRRSVADDVSRRHIPIWMGLVVLVLVPPLLVRSVVARTRLTPEGITDRGLFRARFVPWAEVTDISIRAIAPNYLTRRIRVRRRHGRRVYPSGVQDRVAADGLAGPCEAMVGFWHDALDPHPAAHHR</sequence>
<dbReference type="Pfam" id="PF10756">
    <property type="entry name" value="bPH_6"/>
    <property type="match status" value="1"/>
</dbReference>
<accession>A0A401YCV8</accession>
<dbReference type="InterPro" id="IPR019692">
    <property type="entry name" value="CFP-6_PH"/>
</dbReference>
<dbReference type="RefSeq" id="WP_126634799.1">
    <property type="nucleotide sequence ID" value="NZ_BIFH01000013.1"/>
</dbReference>
<organism evidence="3 4">
    <name type="scientific">Embleya hyalina</name>
    <dbReference type="NCBI Taxonomy" id="516124"/>
    <lineage>
        <taxon>Bacteria</taxon>
        <taxon>Bacillati</taxon>
        <taxon>Actinomycetota</taxon>
        <taxon>Actinomycetes</taxon>
        <taxon>Kitasatosporales</taxon>
        <taxon>Streptomycetaceae</taxon>
        <taxon>Embleya</taxon>
    </lineage>
</organism>
<name>A0A401YCV8_9ACTN</name>
<keyword evidence="1" id="KW-0472">Membrane</keyword>
<dbReference type="OrthoDB" id="4293934at2"/>
<reference evidence="3 4" key="1">
    <citation type="submission" date="2018-12" db="EMBL/GenBank/DDBJ databases">
        <title>Draft genome sequence of Embleya hyalina NBRC 13850T.</title>
        <authorList>
            <person name="Komaki H."/>
            <person name="Hosoyama A."/>
            <person name="Kimura A."/>
            <person name="Ichikawa N."/>
            <person name="Tamura T."/>
        </authorList>
    </citation>
    <scope>NUCLEOTIDE SEQUENCE [LARGE SCALE GENOMIC DNA]</scope>
    <source>
        <strain evidence="3 4">NBRC 13850</strain>
    </source>
</reference>
<evidence type="ECO:0000259" key="2">
    <source>
        <dbReference type="Pfam" id="PF10756"/>
    </source>
</evidence>
<keyword evidence="4" id="KW-1185">Reference proteome</keyword>
<dbReference type="EMBL" id="BIFH01000013">
    <property type="protein sequence ID" value="GCD92427.1"/>
    <property type="molecule type" value="Genomic_DNA"/>
</dbReference>
<dbReference type="AlphaFoldDB" id="A0A401YCV8"/>
<gene>
    <name evidence="3" type="ORF">EHYA_00065</name>
</gene>
<protein>
    <recommendedName>
        <fullName evidence="2">Low molecular weight protein antigen 6 PH domain-containing protein</fullName>
    </recommendedName>
</protein>
<keyword evidence="1" id="KW-0812">Transmembrane</keyword>
<feature type="domain" description="Low molecular weight protein antigen 6 PH" evidence="2">
    <location>
        <begin position="78"/>
        <end position="136"/>
    </location>
</feature>
<evidence type="ECO:0000313" key="3">
    <source>
        <dbReference type="EMBL" id="GCD92427.1"/>
    </source>
</evidence>
<proteinExistence type="predicted"/>
<evidence type="ECO:0000256" key="1">
    <source>
        <dbReference type="SAM" id="Phobius"/>
    </source>
</evidence>
<comment type="caution">
    <text evidence="3">The sequence shown here is derived from an EMBL/GenBank/DDBJ whole genome shotgun (WGS) entry which is preliminary data.</text>
</comment>
<keyword evidence="1" id="KW-1133">Transmembrane helix</keyword>